<protein>
    <submittedName>
        <fullName evidence="2">Duf820</fullName>
    </submittedName>
</protein>
<dbReference type="EMBL" id="CP061800">
    <property type="protein sequence ID" value="QTA86234.1"/>
    <property type="molecule type" value="Genomic_DNA"/>
</dbReference>
<dbReference type="Proteomes" id="UP000663722">
    <property type="component" value="Chromosome"/>
</dbReference>
<gene>
    <name evidence="2" type="ORF">dnm_022550</name>
</gene>
<dbReference type="PANTHER" id="PTHR36558:SF1">
    <property type="entry name" value="RESTRICTION ENDONUCLEASE DOMAIN-CONTAINING PROTEIN-RELATED"/>
    <property type="match status" value="1"/>
</dbReference>
<keyword evidence="3" id="KW-1185">Reference proteome</keyword>
<dbReference type="AlphaFoldDB" id="A0A975GM24"/>
<evidence type="ECO:0000259" key="1">
    <source>
        <dbReference type="Pfam" id="PF05685"/>
    </source>
</evidence>
<dbReference type="CDD" id="cd06260">
    <property type="entry name" value="DUF820-like"/>
    <property type="match status" value="1"/>
</dbReference>
<sequence>MAQAEEKELISPEEYFAVEEAAQYKSEYYHGEIFAMTGASFNHNLIAMNLATRLHSALRDSSCFVFASDMKIQADEARHYVYPDVSVVCGDIEFLGNRDDIITNPVVIIEVLSESTQSYDRGDKFKAYRKIRSLRDYILVDQYACHVEYFFKNKAGRWELDEFETLEDSFNIRSVDVDLPLETIYYRVET</sequence>
<name>A0A975GM24_9BACT</name>
<dbReference type="InterPro" id="IPR012296">
    <property type="entry name" value="Nuclease_put_TT1808"/>
</dbReference>
<dbReference type="KEGG" id="dmm:dnm_022550"/>
<dbReference type="PANTHER" id="PTHR36558">
    <property type="entry name" value="GLR1098 PROTEIN"/>
    <property type="match status" value="1"/>
</dbReference>
<reference evidence="2" key="1">
    <citation type="journal article" date="2021" name="Microb. Physiol.">
        <title>Proteogenomic Insights into the Physiology of Marine, Sulfate-Reducing, Filamentous Desulfonema limicola and Desulfonema magnum.</title>
        <authorList>
            <person name="Schnaars V."/>
            <person name="Wohlbrand L."/>
            <person name="Scheve S."/>
            <person name="Hinrichs C."/>
            <person name="Reinhardt R."/>
            <person name="Rabus R."/>
        </authorList>
    </citation>
    <scope>NUCLEOTIDE SEQUENCE</scope>
    <source>
        <strain evidence="2">4be13</strain>
    </source>
</reference>
<dbReference type="Pfam" id="PF05685">
    <property type="entry name" value="Uma2"/>
    <property type="match status" value="1"/>
</dbReference>
<dbReference type="Gene3D" id="3.90.1570.10">
    <property type="entry name" value="tt1808, chain A"/>
    <property type="match status" value="1"/>
</dbReference>
<feature type="domain" description="Putative restriction endonuclease" evidence="1">
    <location>
        <begin position="12"/>
        <end position="172"/>
    </location>
</feature>
<organism evidence="2 3">
    <name type="scientific">Desulfonema magnum</name>
    <dbReference type="NCBI Taxonomy" id="45655"/>
    <lineage>
        <taxon>Bacteria</taxon>
        <taxon>Pseudomonadati</taxon>
        <taxon>Thermodesulfobacteriota</taxon>
        <taxon>Desulfobacteria</taxon>
        <taxon>Desulfobacterales</taxon>
        <taxon>Desulfococcaceae</taxon>
        <taxon>Desulfonema</taxon>
    </lineage>
</organism>
<accession>A0A975GM24</accession>
<dbReference type="RefSeq" id="WP_207681961.1">
    <property type="nucleotide sequence ID" value="NZ_CP061800.1"/>
</dbReference>
<dbReference type="InterPro" id="IPR011335">
    <property type="entry name" value="Restrct_endonuc-II-like"/>
</dbReference>
<evidence type="ECO:0000313" key="3">
    <source>
        <dbReference type="Proteomes" id="UP000663722"/>
    </source>
</evidence>
<proteinExistence type="predicted"/>
<dbReference type="InterPro" id="IPR008538">
    <property type="entry name" value="Uma2"/>
</dbReference>
<evidence type="ECO:0000313" key="2">
    <source>
        <dbReference type="EMBL" id="QTA86234.1"/>
    </source>
</evidence>
<dbReference type="SUPFAM" id="SSF52980">
    <property type="entry name" value="Restriction endonuclease-like"/>
    <property type="match status" value="1"/>
</dbReference>